<feature type="compositionally biased region" description="Low complexity" evidence="1">
    <location>
        <begin position="10"/>
        <end position="24"/>
    </location>
</feature>
<organism evidence="3 4">
    <name type="scientific">Raphidocelis subcapitata</name>
    <dbReference type="NCBI Taxonomy" id="307507"/>
    <lineage>
        <taxon>Eukaryota</taxon>
        <taxon>Viridiplantae</taxon>
        <taxon>Chlorophyta</taxon>
        <taxon>core chlorophytes</taxon>
        <taxon>Chlorophyceae</taxon>
        <taxon>CS clade</taxon>
        <taxon>Sphaeropleales</taxon>
        <taxon>Selenastraceae</taxon>
        <taxon>Raphidocelis</taxon>
    </lineage>
</organism>
<dbReference type="Pfam" id="PF00188">
    <property type="entry name" value="CAP"/>
    <property type="match status" value="1"/>
</dbReference>
<name>A0A2V0PE31_9CHLO</name>
<dbReference type="EMBL" id="BDRX01000116">
    <property type="protein sequence ID" value="GBF98096.1"/>
    <property type="molecule type" value="Genomic_DNA"/>
</dbReference>
<feature type="region of interest" description="Disordered" evidence="1">
    <location>
        <begin position="1"/>
        <end position="35"/>
    </location>
</feature>
<dbReference type="AlphaFoldDB" id="A0A2V0PE31"/>
<evidence type="ECO:0000313" key="3">
    <source>
        <dbReference type="EMBL" id="GBF98096.1"/>
    </source>
</evidence>
<evidence type="ECO:0000259" key="2">
    <source>
        <dbReference type="Pfam" id="PF00188"/>
    </source>
</evidence>
<comment type="caution">
    <text evidence="3">The sequence shown here is derived from an EMBL/GenBank/DDBJ whole genome shotgun (WGS) entry which is preliminary data.</text>
</comment>
<evidence type="ECO:0000256" key="1">
    <source>
        <dbReference type="SAM" id="MobiDB-lite"/>
    </source>
</evidence>
<dbReference type="PANTHER" id="PTHR31157:SF1">
    <property type="entry name" value="SCP DOMAIN-CONTAINING PROTEIN"/>
    <property type="match status" value="1"/>
</dbReference>
<keyword evidence="4" id="KW-1185">Reference proteome</keyword>
<dbReference type="Proteomes" id="UP000247498">
    <property type="component" value="Unassembled WGS sequence"/>
</dbReference>
<reference evidence="3 4" key="1">
    <citation type="journal article" date="2018" name="Sci. Rep.">
        <title>Raphidocelis subcapitata (=Pseudokirchneriella subcapitata) provides an insight into genome evolution and environmental adaptations in the Sphaeropleales.</title>
        <authorList>
            <person name="Suzuki S."/>
            <person name="Yamaguchi H."/>
            <person name="Nakajima N."/>
            <person name="Kawachi M."/>
        </authorList>
    </citation>
    <scope>NUCLEOTIDE SEQUENCE [LARGE SCALE GENOMIC DNA]</scope>
    <source>
        <strain evidence="3 4">NIES-35</strain>
    </source>
</reference>
<dbReference type="InParanoid" id="A0A2V0PE31"/>
<dbReference type="InterPro" id="IPR035940">
    <property type="entry name" value="CAP_sf"/>
</dbReference>
<feature type="domain" description="SCP" evidence="2">
    <location>
        <begin position="97"/>
        <end position="200"/>
    </location>
</feature>
<dbReference type="InterPro" id="IPR014044">
    <property type="entry name" value="CAP_dom"/>
</dbReference>
<dbReference type="Gene3D" id="3.40.33.10">
    <property type="entry name" value="CAP"/>
    <property type="match status" value="1"/>
</dbReference>
<protein>
    <recommendedName>
        <fullName evidence="2">SCP domain-containing protein</fullName>
    </recommendedName>
</protein>
<accession>A0A2V0PE31</accession>
<dbReference type="SUPFAM" id="SSF55797">
    <property type="entry name" value="PR-1-like"/>
    <property type="match status" value="1"/>
</dbReference>
<evidence type="ECO:0000313" key="4">
    <source>
        <dbReference type="Proteomes" id="UP000247498"/>
    </source>
</evidence>
<dbReference type="PANTHER" id="PTHR31157">
    <property type="entry name" value="SCP DOMAIN-CONTAINING PROTEIN"/>
    <property type="match status" value="1"/>
</dbReference>
<sequence>MNSPADVDALEASLAAGPAAPAAPDNSTQPGRPLSARGLAASTVAGGIGGGSGPGNGPCQGGEASAEALLRCANLVRQDPHASGLALPCLQGNGAQRALRMDARLAAAAQQHADWLAGSGAPAATTAGAGGSSPLTRATAKGFPAGRVGEAVSFGQASAAAAVVQFACGAAEREQITACGVDAAGAGTATGSDGIRFFVLDVGCSGGIGGCKC</sequence>
<proteinExistence type="predicted"/>
<gene>
    <name evidence="3" type="ORF">Rsub_10842</name>
</gene>